<accession>A0ABN2LA14</accession>
<name>A0ABN2LA14_9MICO</name>
<protein>
    <recommendedName>
        <fullName evidence="1">MobA-like NTP transferase domain-containing protein</fullName>
    </recommendedName>
</protein>
<dbReference type="EMBL" id="BAAAPO010000003">
    <property type="protein sequence ID" value="GAA1779621.1"/>
    <property type="molecule type" value="Genomic_DNA"/>
</dbReference>
<keyword evidence="3" id="KW-1185">Reference proteome</keyword>
<evidence type="ECO:0000259" key="1">
    <source>
        <dbReference type="Pfam" id="PF12804"/>
    </source>
</evidence>
<sequence>MPAAAELPTAAAPIAALTATAFLLTESSSQVLALTPVVVAEVTTTMGRMPPAPPPSPRRLGVVLAAGAGRRFGGPKILAADGAWLRGAIAALAVGGCDAVAVCMGAAKVPPPDGVIAVPVPDWSEGMSASTRAALDLALDLEVDQVMLHLVDLPDVGPEIVARVAGRAGAGTAALARAAYNGHVGHPVLLGRDHFAAMRATLTGDAGGRAYLAAAPQLLLVECGDLAGGRDIDCMPESGDGHIAQRPGV</sequence>
<organism evidence="2 3">
    <name type="scientific">Nostocoides veronense</name>
    <dbReference type="NCBI Taxonomy" id="330836"/>
    <lineage>
        <taxon>Bacteria</taxon>
        <taxon>Bacillati</taxon>
        <taxon>Actinomycetota</taxon>
        <taxon>Actinomycetes</taxon>
        <taxon>Micrococcales</taxon>
        <taxon>Intrasporangiaceae</taxon>
        <taxon>Nostocoides</taxon>
    </lineage>
</organism>
<dbReference type="InterPro" id="IPR029044">
    <property type="entry name" value="Nucleotide-diphossugar_trans"/>
</dbReference>
<feature type="domain" description="MobA-like NTP transferase" evidence="1">
    <location>
        <begin position="61"/>
        <end position="214"/>
    </location>
</feature>
<dbReference type="PANTHER" id="PTHR43777:SF1">
    <property type="entry name" value="MOLYBDENUM COFACTOR CYTIDYLYLTRANSFERASE"/>
    <property type="match status" value="1"/>
</dbReference>
<reference evidence="2 3" key="1">
    <citation type="journal article" date="2019" name="Int. J. Syst. Evol. Microbiol.">
        <title>The Global Catalogue of Microorganisms (GCM) 10K type strain sequencing project: providing services to taxonomists for standard genome sequencing and annotation.</title>
        <authorList>
            <consortium name="The Broad Institute Genomics Platform"/>
            <consortium name="The Broad Institute Genome Sequencing Center for Infectious Disease"/>
            <person name="Wu L."/>
            <person name="Ma J."/>
        </authorList>
    </citation>
    <scope>NUCLEOTIDE SEQUENCE [LARGE SCALE GENOMIC DNA]</scope>
    <source>
        <strain evidence="2 3">JCM 15592</strain>
    </source>
</reference>
<dbReference type="PANTHER" id="PTHR43777">
    <property type="entry name" value="MOLYBDENUM COFACTOR CYTIDYLYLTRANSFERASE"/>
    <property type="match status" value="1"/>
</dbReference>
<proteinExistence type="predicted"/>
<dbReference type="Proteomes" id="UP001499938">
    <property type="component" value="Unassembled WGS sequence"/>
</dbReference>
<comment type="caution">
    <text evidence="2">The sequence shown here is derived from an EMBL/GenBank/DDBJ whole genome shotgun (WGS) entry which is preliminary data.</text>
</comment>
<evidence type="ECO:0000313" key="2">
    <source>
        <dbReference type="EMBL" id="GAA1779621.1"/>
    </source>
</evidence>
<dbReference type="InterPro" id="IPR025877">
    <property type="entry name" value="MobA-like_NTP_Trfase"/>
</dbReference>
<dbReference type="SUPFAM" id="SSF53448">
    <property type="entry name" value="Nucleotide-diphospho-sugar transferases"/>
    <property type="match status" value="1"/>
</dbReference>
<dbReference type="CDD" id="cd04182">
    <property type="entry name" value="GT_2_like_f"/>
    <property type="match status" value="1"/>
</dbReference>
<evidence type="ECO:0000313" key="3">
    <source>
        <dbReference type="Proteomes" id="UP001499938"/>
    </source>
</evidence>
<dbReference type="Pfam" id="PF12804">
    <property type="entry name" value="NTP_transf_3"/>
    <property type="match status" value="1"/>
</dbReference>
<gene>
    <name evidence="2" type="ORF">GCM10009811_01190</name>
</gene>
<dbReference type="Gene3D" id="3.90.550.10">
    <property type="entry name" value="Spore Coat Polysaccharide Biosynthesis Protein SpsA, Chain A"/>
    <property type="match status" value="1"/>
</dbReference>